<dbReference type="PROSITE" id="PS50090">
    <property type="entry name" value="MYB_LIKE"/>
    <property type="match status" value="1"/>
</dbReference>
<accession>A0A8E0QFD6</accession>
<dbReference type="InterPro" id="IPR001005">
    <property type="entry name" value="SANT/Myb"/>
</dbReference>
<dbReference type="RefSeq" id="XP_043141463.1">
    <property type="nucleotide sequence ID" value="XM_043285528.1"/>
</dbReference>
<dbReference type="Pfam" id="PF13921">
    <property type="entry name" value="Myb_DNA-bind_6"/>
    <property type="match status" value="1"/>
</dbReference>
<organism evidence="3 4">
    <name type="scientific">Aspergillus udagawae</name>
    <dbReference type="NCBI Taxonomy" id="91492"/>
    <lineage>
        <taxon>Eukaryota</taxon>
        <taxon>Fungi</taxon>
        <taxon>Dikarya</taxon>
        <taxon>Ascomycota</taxon>
        <taxon>Pezizomycotina</taxon>
        <taxon>Eurotiomycetes</taxon>
        <taxon>Eurotiomycetidae</taxon>
        <taxon>Eurotiales</taxon>
        <taxon>Aspergillaceae</taxon>
        <taxon>Aspergillus</taxon>
        <taxon>Aspergillus subgen. Fumigati</taxon>
    </lineage>
</organism>
<protein>
    <recommendedName>
        <fullName evidence="2">Myb-like domain-containing protein</fullName>
    </recommendedName>
</protein>
<feature type="domain" description="Myb-like" evidence="2">
    <location>
        <begin position="46"/>
        <end position="100"/>
    </location>
</feature>
<dbReference type="InterPro" id="IPR009057">
    <property type="entry name" value="Homeodomain-like_sf"/>
</dbReference>
<feature type="region of interest" description="Disordered" evidence="1">
    <location>
        <begin position="1"/>
        <end position="51"/>
    </location>
</feature>
<dbReference type="CDD" id="cd00167">
    <property type="entry name" value="SANT"/>
    <property type="match status" value="1"/>
</dbReference>
<dbReference type="Gene3D" id="1.10.10.60">
    <property type="entry name" value="Homeodomain-like"/>
    <property type="match status" value="1"/>
</dbReference>
<dbReference type="Proteomes" id="UP000036893">
    <property type="component" value="Unassembled WGS sequence"/>
</dbReference>
<dbReference type="SUPFAM" id="SSF46689">
    <property type="entry name" value="Homeodomain-like"/>
    <property type="match status" value="1"/>
</dbReference>
<sequence length="105" mass="11869">MSDLKRTTDVALPTVEKEGGGLQSSPRLTKSFERAPTLDSSNMPHLSSRKGMPWLAEEEDLLVKLRREQGLPWSDVVKLFSEKYSGRTQGSIQVYWSTHLKHKGN</sequence>
<evidence type="ECO:0000256" key="1">
    <source>
        <dbReference type="SAM" id="MobiDB-lite"/>
    </source>
</evidence>
<reference evidence="3" key="2">
    <citation type="submission" date="2021-01" db="EMBL/GenBank/DDBJ databases">
        <title>Pan-genome distribution and transcriptional activeness of fungal secondary metabolism genes in Aspergillus section Fumigati.</title>
        <authorList>
            <person name="Takahashi H."/>
            <person name="Umemura M."/>
            <person name="Ninomiya A."/>
            <person name="Kusuya Y."/>
            <person name="Urayama S."/>
            <person name="Shimizu M."/>
            <person name="Watanabe A."/>
            <person name="Kamei K."/>
            <person name="Yaguchi T."/>
            <person name="Hagiwara D."/>
        </authorList>
    </citation>
    <scope>NUCLEOTIDE SEQUENCE</scope>
    <source>
        <strain evidence="3">IFM 46973</strain>
    </source>
</reference>
<dbReference type="AlphaFoldDB" id="A0A8E0QFD6"/>
<comment type="caution">
    <text evidence="3">The sequence shown here is derived from an EMBL/GenBank/DDBJ whole genome shotgun (WGS) entry which is preliminary data.</text>
</comment>
<dbReference type="GeneID" id="66987487"/>
<gene>
    <name evidence="3" type="ORF">Aud_000011</name>
</gene>
<name>A0A8E0QFD6_9EURO</name>
<proteinExistence type="predicted"/>
<reference evidence="3" key="1">
    <citation type="journal article" date="2015" name="Genome Announc.">
        <title>Draft Genome Sequence of the Pathogenic Filamentous Fungus Aspergillus udagawae Strain IFM 46973T.</title>
        <authorList>
            <person name="Kusuya Y."/>
            <person name="Takahashi-Nakaguchi A."/>
            <person name="Takahashi H."/>
            <person name="Yaguchi T."/>
        </authorList>
    </citation>
    <scope>NUCLEOTIDE SEQUENCE</scope>
    <source>
        <strain evidence="3">IFM 46973</strain>
    </source>
</reference>
<evidence type="ECO:0000313" key="3">
    <source>
        <dbReference type="EMBL" id="GIC84197.1"/>
    </source>
</evidence>
<evidence type="ECO:0000313" key="4">
    <source>
        <dbReference type="Proteomes" id="UP000036893"/>
    </source>
</evidence>
<dbReference type="EMBL" id="BBXM02000001">
    <property type="protein sequence ID" value="GIC84197.1"/>
    <property type="molecule type" value="Genomic_DNA"/>
</dbReference>
<evidence type="ECO:0000259" key="2">
    <source>
        <dbReference type="PROSITE" id="PS50090"/>
    </source>
</evidence>
<dbReference type="SMART" id="SM00717">
    <property type="entry name" value="SANT"/>
    <property type="match status" value="1"/>
</dbReference>